<keyword evidence="5" id="KW-1185">Reference proteome</keyword>
<keyword evidence="3" id="KW-0472">Membrane</keyword>
<feature type="transmembrane region" description="Helical" evidence="3">
    <location>
        <begin position="206"/>
        <end position="229"/>
    </location>
</feature>
<protein>
    <submittedName>
        <fullName evidence="4">Regulator of G protein signaling 9 binding protein</fullName>
    </submittedName>
</protein>
<proteinExistence type="inferred from homology"/>
<dbReference type="STRING" id="37293.ENSANAP00000033885"/>
<dbReference type="OMA" id="SQMMEEM"/>
<dbReference type="PANTHER" id="PTHR21029">
    <property type="entry name" value="R-SEVEN BINDING PROTEIN (R7BP) HOMOLOG"/>
    <property type="match status" value="1"/>
</dbReference>
<evidence type="ECO:0000313" key="5">
    <source>
        <dbReference type="Proteomes" id="UP000233020"/>
    </source>
</evidence>
<accession>A0A2K5EKZ2</accession>
<dbReference type="GO" id="GO:0120200">
    <property type="term" value="C:rod photoreceptor outer segment"/>
    <property type="evidence" value="ECO:0007669"/>
    <property type="project" value="Ensembl"/>
</dbReference>
<keyword evidence="2" id="KW-0734">Signal transduction inhibitor</keyword>
<reference evidence="4" key="2">
    <citation type="submission" date="2025-09" db="UniProtKB">
        <authorList>
            <consortium name="Ensembl"/>
        </authorList>
    </citation>
    <scope>IDENTIFICATION</scope>
</reference>
<evidence type="ECO:0000256" key="1">
    <source>
        <dbReference type="ARBA" id="ARBA00007457"/>
    </source>
</evidence>
<dbReference type="Proteomes" id="UP000233020">
    <property type="component" value="Unplaced"/>
</dbReference>
<dbReference type="GeneTree" id="ENSGT00940000153725"/>
<keyword evidence="3" id="KW-0812">Transmembrane</keyword>
<evidence type="ECO:0000256" key="2">
    <source>
        <dbReference type="ARBA" id="ARBA00022700"/>
    </source>
</evidence>
<comment type="similarity">
    <text evidence="1">Belongs to the RGS7BP/RGS9BP family.</text>
</comment>
<keyword evidence="3" id="KW-1133">Transmembrane helix</keyword>
<sequence>MAREECKALLDGLNKTTACYHHLVLTVNLRQELQKTRQKAQELAVATCSRLTAVLRDRGLAADERAEFERLWVAFSGCLDLLEADMRRALDLGAAFPLHAPAAGRSGVCTGVAGASSRLGARALSTRSLRLEAEGDFDVADLRELEREVLQVGEMIDSMEMKVNVPRWTVQARQAPGAELLSTVGAGPSSVVSVEERQRGFDPRKALAAILFAAVLLAAVALAVCVAKLS</sequence>
<dbReference type="InterPro" id="IPR026512">
    <property type="entry name" value="RGS7BP/RGS9BP"/>
</dbReference>
<dbReference type="GO" id="GO:0050908">
    <property type="term" value="P:detection of light stimulus involved in visual perception"/>
    <property type="evidence" value="ECO:0007669"/>
    <property type="project" value="Ensembl"/>
</dbReference>
<gene>
    <name evidence="4" type="primary">RGS9BP</name>
</gene>
<evidence type="ECO:0000256" key="3">
    <source>
        <dbReference type="SAM" id="Phobius"/>
    </source>
</evidence>
<organism evidence="4 5">
    <name type="scientific">Aotus nancymaae</name>
    <name type="common">Ma's night monkey</name>
    <dbReference type="NCBI Taxonomy" id="37293"/>
    <lineage>
        <taxon>Eukaryota</taxon>
        <taxon>Metazoa</taxon>
        <taxon>Chordata</taxon>
        <taxon>Craniata</taxon>
        <taxon>Vertebrata</taxon>
        <taxon>Euteleostomi</taxon>
        <taxon>Mammalia</taxon>
        <taxon>Eutheria</taxon>
        <taxon>Euarchontoglires</taxon>
        <taxon>Primates</taxon>
        <taxon>Haplorrhini</taxon>
        <taxon>Platyrrhini</taxon>
        <taxon>Aotidae</taxon>
        <taxon>Aotus</taxon>
    </lineage>
</organism>
<dbReference type="AlphaFoldDB" id="A0A2K5EKZ2"/>
<dbReference type="Ensembl" id="ENSANAT00000051947.1">
    <property type="protein sequence ID" value="ENSANAP00000033885.1"/>
    <property type="gene ID" value="ENSANAG00000034601.1"/>
</dbReference>
<evidence type="ECO:0000313" key="4">
    <source>
        <dbReference type="Ensembl" id="ENSANAP00000033885.1"/>
    </source>
</evidence>
<name>A0A2K5EKZ2_AOTNA</name>
<dbReference type="GO" id="GO:0009968">
    <property type="term" value="P:negative regulation of signal transduction"/>
    <property type="evidence" value="ECO:0007669"/>
    <property type="project" value="UniProtKB-KW"/>
</dbReference>
<reference evidence="4" key="1">
    <citation type="submission" date="2025-08" db="UniProtKB">
        <authorList>
            <consortium name="Ensembl"/>
        </authorList>
    </citation>
    <scope>IDENTIFICATION</scope>
</reference>